<comment type="caution">
    <text evidence="3">The sequence shown here is derived from an EMBL/GenBank/DDBJ whole genome shotgun (WGS) entry which is preliminary data.</text>
</comment>
<dbReference type="EMBL" id="JASCZI010182417">
    <property type="protein sequence ID" value="MED6187865.1"/>
    <property type="molecule type" value="Genomic_DNA"/>
</dbReference>
<feature type="domain" description="Putative plant transposon protein" evidence="2">
    <location>
        <begin position="38"/>
        <end position="208"/>
    </location>
</feature>
<evidence type="ECO:0000256" key="1">
    <source>
        <dbReference type="SAM" id="Coils"/>
    </source>
</evidence>
<feature type="coiled-coil region" evidence="1">
    <location>
        <begin position="278"/>
        <end position="330"/>
    </location>
</feature>
<evidence type="ECO:0000313" key="3">
    <source>
        <dbReference type="EMBL" id="MED6187865.1"/>
    </source>
</evidence>
<accession>A0ABU6WU77</accession>
<evidence type="ECO:0000313" key="4">
    <source>
        <dbReference type="Proteomes" id="UP001341840"/>
    </source>
</evidence>
<organism evidence="3 4">
    <name type="scientific">Stylosanthes scabra</name>
    <dbReference type="NCBI Taxonomy" id="79078"/>
    <lineage>
        <taxon>Eukaryota</taxon>
        <taxon>Viridiplantae</taxon>
        <taxon>Streptophyta</taxon>
        <taxon>Embryophyta</taxon>
        <taxon>Tracheophyta</taxon>
        <taxon>Spermatophyta</taxon>
        <taxon>Magnoliopsida</taxon>
        <taxon>eudicotyledons</taxon>
        <taxon>Gunneridae</taxon>
        <taxon>Pentapetalae</taxon>
        <taxon>rosids</taxon>
        <taxon>fabids</taxon>
        <taxon>Fabales</taxon>
        <taxon>Fabaceae</taxon>
        <taxon>Papilionoideae</taxon>
        <taxon>50 kb inversion clade</taxon>
        <taxon>dalbergioids sensu lato</taxon>
        <taxon>Dalbergieae</taxon>
        <taxon>Pterocarpus clade</taxon>
        <taxon>Stylosanthes</taxon>
    </lineage>
</organism>
<dbReference type="Pfam" id="PF20167">
    <property type="entry name" value="Transposase_32"/>
    <property type="match status" value="1"/>
</dbReference>
<dbReference type="InterPro" id="IPR046796">
    <property type="entry name" value="Transposase_32_dom"/>
</dbReference>
<protein>
    <recommendedName>
        <fullName evidence="2">Putative plant transposon protein domain-containing protein</fullName>
    </recommendedName>
</protein>
<reference evidence="3 4" key="1">
    <citation type="journal article" date="2023" name="Plants (Basel)">
        <title>Bridging the Gap: Combining Genomics and Transcriptomics Approaches to Understand Stylosanthes scabra, an Orphan Legume from the Brazilian Caatinga.</title>
        <authorList>
            <person name="Ferreira-Neto J.R.C."/>
            <person name="da Silva M.D."/>
            <person name="Binneck E."/>
            <person name="de Melo N.F."/>
            <person name="da Silva R.H."/>
            <person name="de Melo A.L.T.M."/>
            <person name="Pandolfi V."/>
            <person name="Bustamante F.O."/>
            <person name="Brasileiro-Vidal A.C."/>
            <person name="Benko-Iseppon A.M."/>
        </authorList>
    </citation>
    <scope>NUCLEOTIDE SEQUENCE [LARGE SCALE GENOMIC DNA]</scope>
    <source>
        <tissue evidence="3">Leaves</tissue>
    </source>
</reference>
<keyword evidence="1" id="KW-0175">Coiled coil</keyword>
<dbReference type="Proteomes" id="UP001341840">
    <property type="component" value="Unassembled WGS sequence"/>
</dbReference>
<gene>
    <name evidence="3" type="ORF">PIB30_080523</name>
</gene>
<sequence>MASSSAPVSVFDEHRFRKEFNQQLFNSYARKRKVIPKFAISDEEAAEQDELPYKSFVRGKEVDFFPSNIRRVMRFKRETAGVQTDYKTRQARDQRLDEVLADLCIPGATWKLSSGQPVVPIQLRRTELHPLAKGWQEFIIHSLVLTGNKSEVTIARAILIHCIMRGEEVRAEDIIADNMVVIAQGLPNKGNLAFPSTIYKLCKDAGIPLREFRRTPRIPELSYITARRMEAIRFPRNLPQRQHEDDDEDPRYESQYNEDLQGIEETLSSMQFFQQTFYENMQKSQADYMEEVRKIKEKQEEIWTNNQRFQSQVRQEQERLAKEIQEVRKSQITQTLANNKRLETKKNMQLAMEKQGMDIMEMRK</sequence>
<evidence type="ECO:0000259" key="2">
    <source>
        <dbReference type="Pfam" id="PF20167"/>
    </source>
</evidence>
<keyword evidence="4" id="KW-1185">Reference proteome</keyword>
<name>A0ABU6WU77_9FABA</name>
<proteinExistence type="predicted"/>